<evidence type="ECO:0000259" key="1">
    <source>
        <dbReference type="Pfam" id="PF07331"/>
    </source>
</evidence>
<keyword evidence="3" id="KW-1185">Reference proteome</keyword>
<feature type="domain" description="DUF1468" evidence="1">
    <location>
        <begin position="5"/>
        <end position="143"/>
    </location>
</feature>
<dbReference type="RefSeq" id="WP_017676511.1">
    <property type="nucleotide sequence ID" value="NZ_FMZQ01000001.1"/>
</dbReference>
<dbReference type="AlphaFoldDB" id="A0A1G6IX06"/>
<dbReference type="EMBL" id="FMZQ01000001">
    <property type="protein sequence ID" value="SDC10595.1"/>
    <property type="molecule type" value="Genomic_DNA"/>
</dbReference>
<dbReference type="Pfam" id="PF07331">
    <property type="entry name" value="TctB"/>
    <property type="match status" value="1"/>
</dbReference>
<protein>
    <submittedName>
        <fullName evidence="2">Tripartite tricarboxylate transporter TctB family protein</fullName>
    </submittedName>
</protein>
<gene>
    <name evidence="2" type="ORF">SAMN05216576_101436</name>
</gene>
<organism evidence="2 3">
    <name type="scientific">Ectopseudomonas chengduensis</name>
    <dbReference type="NCBI Taxonomy" id="489632"/>
    <lineage>
        <taxon>Bacteria</taxon>
        <taxon>Pseudomonadati</taxon>
        <taxon>Pseudomonadota</taxon>
        <taxon>Gammaproteobacteria</taxon>
        <taxon>Pseudomonadales</taxon>
        <taxon>Pseudomonadaceae</taxon>
        <taxon>Ectopseudomonas</taxon>
    </lineage>
</organism>
<dbReference type="InterPro" id="IPR009936">
    <property type="entry name" value="DUF1468"/>
</dbReference>
<dbReference type="Proteomes" id="UP000199467">
    <property type="component" value="Unassembled WGS sequence"/>
</dbReference>
<evidence type="ECO:0000313" key="2">
    <source>
        <dbReference type="EMBL" id="SDC10595.1"/>
    </source>
</evidence>
<proteinExistence type="predicted"/>
<evidence type="ECO:0000313" key="3">
    <source>
        <dbReference type="Proteomes" id="UP000199467"/>
    </source>
</evidence>
<name>A0A1G6IX06_9GAMM</name>
<reference evidence="3" key="1">
    <citation type="submission" date="2016-10" db="EMBL/GenBank/DDBJ databases">
        <authorList>
            <person name="Varghese N."/>
            <person name="Submissions S."/>
        </authorList>
    </citation>
    <scope>NUCLEOTIDE SEQUENCE [LARGE SCALE GENOMIC DNA]</scope>
    <source>
        <strain evidence="3">DSM 26382</strain>
    </source>
</reference>
<accession>A0A1G6IX06</accession>
<sequence length="149" mass="15767">MKDLLFGLIFIALGLGVWLMAREFPVVPGMQYGADFFPTLIAIGMAAGGVLLSFNALRQLRTEGVGDNSGFGLPSLAVLLPCALVVAYIYLSEIIGAAPMMLLIMLILLIQRGVRLMPSLVISLVATAVISLSFGHLLKVPLPVGPLGF</sequence>